<dbReference type="Pfam" id="PF13692">
    <property type="entry name" value="Glyco_trans_1_4"/>
    <property type="match status" value="1"/>
</dbReference>
<keyword evidence="4" id="KW-1185">Reference proteome</keyword>
<dbReference type="PANTHER" id="PTHR12526">
    <property type="entry name" value="GLYCOSYLTRANSFERASE"/>
    <property type="match status" value="1"/>
</dbReference>
<sequence length="377" mass="42806">MKIVLWGTYDTGKPRVRLLREGLRRNGFELIECHANVWEGIEDKSQISGGHQKLGLLLRWLGCYPLLIWRYCRLPAHDLVLINYPGLLDVLLIRCFAWCRRVPVAWDVFISAYDTVVEDRKMISHRHPLARLLWGVEWLALRAADIIFMDTQTHAKRIETLFHLREDTCGAVWVGAETEKFSPPRNTESNSASHAALQILFYGQFIPLHGIGYIIEAARLLRDAEVDWLLIGKGQEAARIREMLADDPLPRVRWIEWVAYSDLIHNIADADICLGIFGTSEKAASVIPNKVFQIVMAQKPLITRDSAAIRELLDECPPCTYLIPAGDAQALADAIERHITIKRDDREIVCHDGLVDKIDAAAIGTQFRALIDNKGKY</sequence>
<dbReference type="RefSeq" id="WP_153234938.1">
    <property type="nucleotide sequence ID" value="NZ_WINI01000006.1"/>
</dbReference>
<evidence type="ECO:0000313" key="4">
    <source>
        <dbReference type="Proteomes" id="UP000451565"/>
    </source>
</evidence>
<protein>
    <submittedName>
        <fullName evidence="3">Glycosyltransferase</fullName>
    </submittedName>
</protein>
<name>A0A843YUY1_9BURK</name>
<keyword evidence="2 3" id="KW-0808">Transferase</keyword>
<organism evidence="3 4">
    <name type="scientific">Glaciimonas soli</name>
    <dbReference type="NCBI Taxonomy" id="2590999"/>
    <lineage>
        <taxon>Bacteria</taxon>
        <taxon>Pseudomonadati</taxon>
        <taxon>Pseudomonadota</taxon>
        <taxon>Betaproteobacteria</taxon>
        <taxon>Burkholderiales</taxon>
        <taxon>Oxalobacteraceae</taxon>
        <taxon>Glaciimonas</taxon>
    </lineage>
</organism>
<comment type="caution">
    <text evidence="3">The sequence shown here is derived from an EMBL/GenBank/DDBJ whole genome shotgun (WGS) entry which is preliminary data.</text>
</comment>
<dbReference type="GO" id="GO:0016757">
    <property type="term" value="F:glycosyltransferase activity"/>
    <property type="evidence" value="ECO:0007669"/>
    <property type="project" value="UniProtKB-KW"/>
</dbReference>
<dbReference type="OrthoDB" id="9790710at2"/>
<dbReference type="Gene3D" id="3.40.50.2000">
    <property type="entry name" value="Glycogen Phosphorylase B"/>
    <property type="match status" value="1"/>
</dbReference>
<keyword evidence="1" id="KW-0328">Glycosyltransferase</keyword>
<evidence type="ECO:0000256" key="2">
    <source>
        <dbReference type="ARBA" id="ARBA00022679"/>
    </source>
</evidence>
<evidence type="ECO:0000256" key="1">
    <source>
        <dbReference type="ARBA" id="ARBA00022676"/>
    </source>
</evidence>
<accession>A0A843YUY1</accession>
<gene>
    <name evidence="3" type="ORF">GEV47_11540</name>
</gene>
<dbReference type="AlphaFoldDB" id="A0A843YUY1"/>
<reference evidence="3 4" key="1">
    <citation type="submission" date="2019-10" db="EMBL/GenBank/DDBJ databases">
        <title>Glaciimonas soli sp. nov., a psychrophilic bacterium isolated from the forest soil of a high elevation mountain in Taiwan.</title>
        <authorList>
            <person name="Wang L.-T."/>
            <person name="Shieh W.Y."/>
        </authorList>
    </citation>
    <scope>NUCLEOTIDE SEQUENCE [LARGE SCALE GENOMIC DNA]</scope>
    <source>
        <strain evidence="3 4">GS1</strain>
    </source>
</reference>
<dbReference type="SUPFAM" id="SSF53756">
    <property type="entry name" value="UDP-Glycosyltransferase/glycogen phosphorylase"/>
    <property type="match status" value="1"/>
</dbReference>
<dbReference type="Proteomes" id="UP000451565">
    <property type="component" value="Unassembled WGS sequence"/>
</dbReference>
<evidence type="ECO:0000313" key="3">
    <source>
        <dbReference type="EMBL" id="MQR01308.1"/>
    </source>
</evidence>
<proteinExistence type="predicted"/>
<dbReference type="EMBL" id="WINI01000006">
    <property type="protein sequence ID" value="MQR01308.1"/>
    <property type="molecule type" value="Genomic_DNA"/>
</dbReference>
<dbReference type="PANTHER" id="PTHR12526:SF510">
    <property type="entry name" value="D-INOSITOL 3-PHOSPHATE GLYCOSYLTRANSFERASE"/>
    <property type="match status" value="1"/>
</dbReference>